<evidence type="ECO:0000313" key="1">
    <source>
        <dbReference type="EMBL" id="KAF0480596.1"/>
    </source>
</evidence>
<reference evidence="1 2" key="1">
    <citation type="journal article" date="2019" name="Environ. Microbiol.">
        <title>At the nexus of three kingdoms: the genome of the mycorrhizal fungus Gigaspora margarita provides insights into plant, endobacterial and fungal interactions.</title>
        <authorList>
            <person name="Venice F."/>
            <person name="Ghignone S."/>
            <person name="Salvioli di Fossalunga A."/>
            <person name="Amselem J."/>
            <person name="Novero M."/>
            <person name="Xianan X."/>
            <person name="Sedzielewska Toro K."/>
            <person name="Morin E."/>
            <person name="Lipzen A."/>
            <person name="Grigoriev I.V."/>
            <person name="Henrissat B."/>
            <person name="Martin F.M."/>
            <person name="Bonfante P."/>
        </authorList>
    </citation>
    <scope>NUCLEOTIDE SEQUENCE [LARGE SCALE GENOMIC DNA]</scope>
    <source>
        <strain evidence="1 2">BEG34</strain>
    </source>
</reference>
<dbReference type="Gene3D" id="3.80.10.10">
    <property type="entry name" value="Ribonuclease Inhibitor"/>
    <property type="match status" value="1"/>
</dbReference>
<organism evidence="1 2">
    <name type="scientific">Gigaspora margarita</name>
    <dbReference type="NCBI Taxonomy" id="4874"/>
    <lineage>
        <taxon>Eukaryota</taxon>
        <taxon>Fungi</taxon>
        <taxon>Fungi incertae sedis</taxon>
        <taxon>Mucoromycota</taxon>
        <taxon>Glomeromycotina</taxon>
        <taxon>Glomeromycetes</taxon>
        <taxon>Diversisporales</taxon>
        <taxon>Gigasporaceae</taxon>
        <taxon>Gigaspora</taxon>
    </lineage>
</organism>
<comment type="caution">
    <text evidence="1">The sequence shown here is derived from an EMBL/GenBank/DDBJ whole genome shotgun (WGS) entry which is preliminary data.</text>
</comment>
<name>A0A8H4ACX1_GIGMA</name>
<gene>
    <name evidence="1" type="ORF">F8M41_023688</name>
</gene>
<keyword evidence="2" id="KW-1185">Reference proteome</keyword>
<dbReference type="InterPro" id="IPR032675">
    <property type="entry name" value="LRR_dom_sf"/>
</dbReference>
<dbReference type="SUPFAM" id="SSF52047">
    <property type="entry name" value="RNI-like"/>
    <property type="match status" value="1"/>
</dbReference>
<dbReference type="EMBL" id="WTPW01000778">
    <property type="protein sequence ID" value="KAF0480596.1"/>
    <property type="molecule type" value="Genomic_DNA"/>
</dbReference>
<protein>
    <submittedName>
        <fullName evidence="1">Uncharacterized protein</fullName>
    </submittedName>
</protein>
<accession>A0A8H4ACX1</accession>
<dbReference type="AlphaFoldDB" id="A0A8H4ACX1"/>
<dbReference type="Proteomes" id="UP000439903">
    <property type="component" value="Unassembled WGS sequence"/>
</dbReference>
<proteinExistence type="predicted"/>
<sequence>MATKIFMGDMPELMEIILNLINNEFYSLYSCALLSIYPVLESKVEEWIIFQNDLVNSNRSYKSLEYHIFNSLFKLFVESGATLHKLDLYFTDYGINSEIFYSLGEKNYFSQNFQDLSFYLGPITELNTENAIALLKILVKNATELNSLKLDGFYPDYEPQLLHALICIIKSQEQLRQFSLVGGGIPKEFYGVISALENQSNSLQEVIIENCAINTEFKVLMNCKNLEILRIKD</sequence>
<evidence type="ECO:0000313" key="2">
    <source>
        <dbReference type="Proteomes" id="UP000439903"/>
    </source>
</evidence>